<feature type="transmembrane region" description="Helical" evidence="1">
    <location>
        <begin position="130"/>
        <end position="147"/>
    </location>
</feature>
<evidence type="ECO:0000313" key="3">
    <source>
        <dbReference type="Proteomes" id="UP000018850"/>
    </source>
</evidence>
<keyword evidence="1" id="KW-0812">Transmembrane</keyword>
<keyword evidence="3" id="KW-1185">Reference proteome</keyword>
<dbReference type="RefSeq" id="WP_038264441.1">
    <property type="nucleotide sequence ID" value="NZ_AYXY01000019.1"/>
</dbReference>
<feature type="transmembrane region" description="Helical" evidence="1">
    <location>
        <begin position="215"/>
        <end position="239"/>
    </location>
</feature>
<gene>
    <name evidence="2" type="ORF">P278_15140</name>
</gene>
<evidence type="ECO:0000256" key="1">
    <source>
        <dbReference type="SAM" id="Phobius"/>
    </source>
</evidence>
<feature type="transmembrane region" description="Helical" evidence="1">
    <location>
        <begin position="98"/>
        <end position="118"/>
    </location>
</feature>
<dbReference type="EMBL" id="AYXY01000019">
    <property type="protein sequence ID" value="ETN95792.1"/>
    <property type="molecule type" value="Genomic_DNA"/>
</dbReference>
<feature type="transmembrane region" description="Helical" evidence="1">
    <location>
        <begin position="331"/>
        <end position="352"/>
    </location>
</feature>
<feature type="transmembrane region" description="Helical" evidence="1">
    <location>
        <begin position="186"/>
        <end position="203"/>
    </location>
</feature>
<reference evidence="3" key="1">
    <citation type="submission" date="2013-11" db="EMBL/GenBank/DDBJ databases">
        <title>Draft genome sequence from a member of Zhouia, isolated tidal flat.</title>
        <authorList>
            <person name="Jin H."/>
            <person name="Jeon C.O."/>
        </authorList>
    </citation>
    <scope>NUCLEOTIDE SEQUENCE [LARGE SCALE GENOMIC DNA]</scope>
    <source>
        <strain evidence="3">AD3</strain>
    </source>
</reference>
<reference evidence="2 3" key="2">
    <citation type="journal article" date="2016" name="Genome Announc.">
        <title>Draft Genome Sequence of Zhouia amylolytica AD3, Isolated from Tidal Flat Sediment.</title>
        <authorList>
            <person name="Jia B."/>
            <person name="Jin H.M."/>
            <person name="Lee H.J."/>
            <person name="Jeon C.O."/>
        </authorList>
    </citation>
    <scope>NUCLEOTIDE SEQUENCE [LARGE SCALE GENOMIC DNA]</scope>
    <source>
        <strain evidence="2 3">AD3</strain>
    </source>
</reference>
<dbReference type="AlphaFoldDB" id="W2UR62"/>
<feature type="transmembrane region" description="Helical" evidence="1">
    <location>
        <begin position="12"/>
        <end position="31"/>
    </location>
</feature>
<keyword evidence="1" id="KW-1133">Transmembrane helix</keyword>
<feature type="transmembrane region" description="Helical" evidence="1">
    <location>
        <begin position="37"/>
        <end position="56"/>
    </location>
</feature>
<feature type="transmembrane region" description="Helical" evidence="1">
    <location>
        <begin position="251"/>
        <end position="270"/>
    </location>
</feature>
<proteinExistence type="predicted"/>
<evidence type="ECO:0000313" key="2">
    <source>
        <dbReference type="EMBL" id="ETN95792.1"/>
    </source>
</evidence>
<accession>W2UR62</accession>
<keyword evidence="1" id="KW-0472">Membrane</keyword>
<name>W2UR62_9FLAO</name>
<feature type="transmembrane region" description="Helical" evidence="1">
    <location>
        <begin position="372"/>
        <end position="405"/>
    </location>
</feature>
<sequence length="420" mass="48103">MGFVISKSRVASILLSLCIYNGLLVAIVKFLNIDLRISPINITVLLFLPILLITFLTQKKNVISNFAAITFALFIFILFKLISLSFISVISFTDIMVYFVYLCALFSMFFFISINTNVIPKLINIFRKSFFIIGSIYFIQYFFHAVLPEAFTEIPNLFIEAGVERYTRELEDFIIYRPNALIGNPINLGYFLNLLLSIELLFWNNTRSKKTLIKLIILGSMIFLLFSRANILLALSLIYGNILLTKGVIKSVLRSLVILILFFSTIALMYGKNRYVTYAVDRFTGEETYASASTEEHFKDYQNAYYTFLENPILGISPDQEISQNIITDGAIFIGLLHFGSLGFIILIIAYIMLVNRIKYIYVSNKNFSPQFILIITILPYSVLNSAILDKGILIVSSIYFGIFLNISYQKKESSRYIWP</sequence>
<comment type="caution">
    <text evidence="2">The sequence shown here is derived from an EMBL/GenBank/DDBJ whole genome shotgun (WGS) entry which is preliminary data.</text>
</comment>
<dbReference type="Proteomes" id="UP000018850">
    <property type="component" value="Unassembled WGS sequence"/>
</dbReference>
<protein>
    <submittedName>
        <fullName evidence="2">Uncharacterized protein</fullName>
    </submittedName>
</protein>
<organism evidence="2 3">
    <name type="scientific">Zhouia amylolytica AD3</name>
    <dbReference type="NCBI Taxonomy" id="1286632"/>
    <lineage>
        <taxon>Bacteria</taxon>
        <taxon>Pseudomonadati</taxon>
        <taxon>Bacteroidota</taxon>
        <taxon>Flavobacteriia</taxon>
        <taxon>Flavobacteriales</taxon>
        <taxon>Flavobacteriaceae</taxon>
        <taxon>Zhouia</taxon>
    </lineage>
</organism>
<feature type="transmembrane region" description="Helical" evidence="1">
    <location>
        <begin position="68"/>
        <end position="92"/>
    </location>
</feature>